<evidence type="ECO:0000313" key="11">
    <source>
        <dbReference type="Proteomes" id="UP001320209"/>
    </source>
</evidence>
<dbReference type="SUPFAM" id="SSF55282">
    <property type="entry name" value="RL5-like"/>
    <property type="match status" value="1"/>
</dbReference>
<dbReference type="NCBIfam" id="NF000585">
    <property type="entry name" value="PRK00010.1"/>
    <property type="match status" value="1"/>
</dbReference>
<organism evidence="10 11">
    <name type="scientific">Candidatus Hydrogenosomobacter endosymbioticus</name>
    <dbReference type="NCBI Taxonomy" id="2558174"/>
    <lineage>
        <taxon>Bacteria</taxon>
        <taxon>Pseudomonadati</taxon>
        <taxon>Pseudomonadota</taxon>
        <taxon>Alphaproteobacteria</taxon>
        <taxon>Holosporales</taxon>
        <taxon>Holosporaceae</taxon>
        <taxon>Candidatus Hydrogenosomobacter</taxon>
    </lineage>
</organism>
<dbReference type="InterPro" id="IPR031310">
    <property type="entry name" value="Ribosomal_uL5_N"/>
</dbReference>
<evidence type="ECO:0000259" key="8">
    <source>
        <dbReference type="Pfam" id="PF00281"/>
    </source>
</evidence>
<evidence type="ECO:0000259" key="9">
    <source>
        <dbReference type="Pfam" id="PF00673"/>
    </source>
</evidence>
<keyword evidence="3 6" id="KW-0694">RNA-binding</keyword>
<evidence type="ECO:0000313" key="10">
    <source>
        <dbReference type="EMBL" id="BDB95994.1"/>
    </source>
</evidence>
<comment type="subunit">
    <text evidence="6">Part of the 50S ribosomal subunit; part of the 5S rRNA/L5/L18/L25 subcomplex. Contacts the 5S rRNA and the P site tRNA. Forms a bridge to the 30S subunit in the 70S ribosome.</text>
</comment>
<dbReference type="PROSITE" id="PS00358">
    <property type="entry name" value="RIBOSOMAL_L5"/>
    <property type="match status" value="1"/>
</dbReference>
<dbReference type="Pfam" id="PF00281">
    <property type="entry name" value="Ribosomal_L5"/>
    <property type="match status" value="1"/>
</dbReference>
<evidence type="ECO:0000256" key="7">
    <source>
        <dbReference type="RuleBase" id="RU003930"/>
    </source>
</evidence>
<dbReference type="EMBL" id="AP025225">
    <property type="protein sequence ID" value="BDB95994.1"/>
    <property type="molecule type" value="Genomic_DNA"/>
</dbReference>
<evidence type="ECO:0000256" key="2">
    <source>
        <dbReference type="ARBA" id="ARBA00022730"/>
    </source>
</evidence>
<dbReference type="PANTHER" id="PTHR11994">
    <property type="entry name" value="60S RIBOSOMAL PROTEIN L11-RELATED"/>
    <property type="match status" value="1"/>
</dbReference>
<accession>A0ABN6L2P6</accession>
<reference evidence="10" key="1">
    <citation type="submission" date="2021-10" db="EMBL/GenBank/DDBJ databases">
        <title>Genome Sequence of The Candidatus Hydrogeosomobacter endosymbioticus, an Intracellular Bacterial Symbiont of the Anaerobic Ciliate GW7.</title>
        <authorList>
            <person name="Shiohama Y."/>
            <person name="Shinzato N."/>
        </authorList>
    </citation>
    <scope>NUCLEOTIDE SEQUENCE [LARGE SCALE GENOMIC DNA]</scope>
    <source>
        <strain evidence="10">200920</strain>
    </source>
</reference>
<sequence>MVMVRLRQIYEESITPELIKEFGYFNIHQVPKLEKIVINMGLGRKDKKVAEAAMEELAAISGQRPVRTVARKSIAGFKLREGMDVGVKVTLRKARMYEFLDRFVTIAMPRIRDFRGLSLKSFDGSGNLSVGIKEHYIFPEVNYDRVDHILGMDISIVTTAKTDDEGRSLLQKFGVPFRS</sequence>
<keyword evidence="4 6" id="KW-0689">Ribosomal protein</keyword>
<keyword evidence="2 6" id="KW-0699">rRNA-binding</keyword>
<feature type="domain" description="Large ribosomal subunit protein uL5 C-terminal" evidence="9">
    <location>
        <begin position="85"/>
        <end position="177"/>
    </location>
</feature>
<keyword evidence="6" id="KW-0820">tRNA-binding</keyword>
<protein>
    <recommendedName>
        <fullName evidence="6">Large ribosomal subunit protein uL5</fullName>
    </recommendedName>
</protein>
<evidence type="ECO:0000256" key="3">
    <source>
        <dbReference type="ARBA" id="ARBA00022884"/>
    </source>
</evidence>
<evidence type="ECO:0000256" key="6">
    <source>
        <dbReference type="HAMAP-Rule" id="MF_01333"/>
    </source>
</evidence>
<dbReference type="Pfam" id="PF00673">
    <property type="entry name" value="Ribosomal_L5_C"/>
    <property type="match status" value="1"/>
</dbReference>
<dbReference type="Proteomes" id="UP001320209">
    <property type="component" value="Chromosome"/>
</dbReference>
<comment type="similarity">
    <text evidence="1 6 7">Belongs to the universal ribosomal protein uL5 family.</text>
</comment>
<dbReference type="Gene3D" id="3.30.1440.10">
    <property type="match status" value="1"/>
</dbReference>
<dbReference type="InterPro" id="IPR020930">
    <property type="entry name" value="Ribosomal_uL5_bac-type"/>
</dbReference>
<evidence type="ECO:0000256" key="4">
    <source>
        <dbReference type="ARBA" id="ARBA00022980"/>
    </source>
</evidence>
<dbReference type="InterPro" id="IPR020929">
    <property type="entry name" value="Ribosomal_uL5_CS"/>
</dbReference>
<feature type="domain" description="Large ribosomal subunit protein uL5 N-terminal" evidence="8">
    <location>
        <begin position="26"/>
        <end position="80"/>
    </location>
</feature>
<dbReference type="HAMAP" id="MF_01333_B">
    <property type="entry name" value="Ribosomal_uL5_B"/>
    <property type="match status" value="1"/>
</dbReference>
<dbReference type="InterPro" id="IPR022803">
    <property type="entry name" value="Ribosomal_uL5_dom_sf"/>
</dbReference>
<keyword evidence="5 6" id="KW-0687">Ribonucleoprotein</keyword>
<dbReference type="InterPro" id="IPR031309">
    <property type="entry name" value="Ribosomal_uL5_C"/>
</dbReference>
<dbReference type="PIRSF" id="PIRSF002161">
    <property type="entry name" value="Ribosomal_L5"/>
    <property type="match status" value="1"/>
</dbReference>
<evidence type="ECO:0000256" key="1">
    <source>
        <dbReference type="ARBA" id="ARBA00008553"/>
    </source>
</evidence>
<evidence type="ECO:0000256" key="5">
    <source>
        <dbReference type="ARBA" id="ARBA00023274"/>
    </source>
</evidence>
<gene>
    <name evidence="6 10" type="primary">rplE</name>
    <name evidence="10" type="ORF">HYD_1270</name>
</gene>
<proteinExistence type="inferred from homology"/>
<dbReference type="InterPro" id="IPR002132">
    <property type="entry name" value="Ribosomal_uL5"/>
</dbReference>
<keyword evidence="11" id="KW-1185">Reference proteome</keyword>
<name>A0ABN6L2P6_9PROT</name>
<comment type="function">
    <text evidence="6">This is 1 of the proteins that bind and probably mediate the attachment of the 5S RNA into the large ribosomal subunit, where it forms part of the central protuberance. In the 70S ribosome it contacts protein S13 of the 30S subunit (bridge B1b), connecting the 2 subunits; this bridge is implicated in subunit movement. Contacts the P site tRNA; the 5S rRNA and some of its associated proteins might help stabilize positioning of ribosome-bound tRNAs.</text>
</comment>
<dbReference type="GO" id="GO:0005840">
    <property type="term" value="C:ribosome"/>
    <property type="evidence" value="ECO:0007669"/>
    <property type="project" value="UniProtKB-KW"/>
</dbReference>